<reference evidence="2" key="1">
    <citation type="submission" date="2022-10" db="EMBL/GenBank/DDBJ databases">
        <title>Novel sulphate-reducing endosymbionts in the free-living metamonad Anaeramoeba.</title>
        <authorList>
            <person name="Jerlstrom-Hultqvist J."/>
            <person name="Cepicka I."/>
            <person name="Gallot-Lavallee L."/>
            <person name="Salas-Leiva D."/>
            <person name="Curtis B.A."/>
            <person name="Zahonova K."/>
            <person name="Pipaliya S."/>
            <person name="Dacks J."/>
            <person name="Roger A.J."/>
        </authorList>
    </citation>
    <scope>NUCLEOTIDE SEQUENCE</scope>
    <source>
        <strain evidence="2">BMAN</strain>
    </source>
</reference>
<dbReference type="PROSITE" id="PS50097">
    <property type="entry name" value="BTB"/>
    <property type="match status" value="1"/>
</dbReference>
<dbReference type="CDD" id="cd18186">
    <property type="entry name" value="BTB_POZ_ZBTB_KLHL-like"/>
    <property type="match status" value="1"/>
</dbReference>
<dbReference type="Pfam" id="PF00651">
    <property type="entry name" value="BTB"/>
    <property type="match status" value="1"/>
</dbReference>
<sequence>MNNNNLIIINQQFQTEFNQNLIQNYQNLLKSNQNYSDITIKIGYNLKEFYCHKSILSCQSPFFSLYLKENQINEIIFKEINEEDMNQIIQYIYTGNIQLNQSNLFSIWLISIKFQLQSLQNFIENEIIIKNFNQQYFLPIF</sequence>
<dbReference type="PANTHER" id="PTHR24410:SF23">
    <property type="entry name" value="BTB DOMAIN-CONTAINING PROTEIN-RELATED"/>
    <property type="match status" value="1"/>
</dbReference>
<dbReference type="Proteomes" id="UP001149090">
    <property type="component" value="Unassembled WGS sequence"/>
</dbReference>
<dbReference type="EMBL" id="JAPDFW010000094">
    <property type="protein sequence ID" value="KAJ5070535.1"/>
    <property type="molecule type" value="Genomic_DNA"/>
</dbReference>
<proteinExistence type="predicted"/>
<protein>
    <submittedName>
        <fullName evidence="2">Kelch-like protein 24 isoform x1</fullName>
    </submittedName>
</protein>
<accession>A0A9Q0LFZ6</accession>
<dbReference type="InterPro" id="IPR000210">
    <property type="entry name" value="BTB/POZ_dom"/>
</dbReference>
<dbReference type="InterPro" id="IPR011333">
    <property type="entry name" value="SKP1/BTB/POZ_sf"/>
</dbReference>
<evidence type="ECO:0000313" key="2">
    <source>
        <dbReference type="EMBL" id="KAJ5070535.1"/>
    </source>
</evidence>
<dbReference type="OrthoDB" id="624345at2759"/>
<evidence type="ECO:0000313" key="3">
    <source>
        <dbReference type="Proteomes" id="UP001149090"/>
    </source>
</evidence>
<evidence type="ECO:0000259" key="1">
    <source>
        <dbReference type="PROSITE" id="PS50097"/>
    </source>
</evidence>
<dbReference type="SUPFAM" id="SSF54695">
    <property type="entry name" value="POZ domain"/>
    <property type="match status" value="1"/>
</dbReference>
<dbReference type="Gene3D" id="3.30.710.10">
    <property type="entry name" value="Potassium Channel Kv1.1, Chain A"/>
    <property type="match status" value="1"/>
</dbReference>
<keyword evidence="3" id="KW-1185">Reference proteome</keyword>
<name>A0A9Q0LFZ6_ANAIG</name>
<gene>
    <name evidence="2" type="ORF">M0811_10804</name>
</gene>
<dbReference type="SMART" id="SM00225">
    <property type="entry name" value="BTB"/>
    <property type="match status" value="1"/>
</dbReference>
<feature type="domain" description="BTB" evidence="1">
    <location>
        <begin position="36"/>
        <end position="101"/>
    </location>
</feature>
<dbReference type="AlphaFoldDB" id="A0A9Q0LFZ6"/>
<organism evidence="2 3">
    <name type="scientific">Anaeramoeba ignava</name>
    <name type="common">Anaerobic marine amoeba</name>
    <dbReference type="NCBI Taxonomy" id="1746090"/>
    <lineage>
        <taxon>Eukaryota</taxon>
        <taxon>Metamonada</taxon>
        <taxon>Anaeramoebidae</taxon>
        <taxon>Anaeramoeba</taxon>
    </lineage>
</organism>
<comment type="caution">
    <text evidence="2">The sequence shown here is derived from an EMBL/GenBank/DDBJ whole genome shotgun (WGS) entry which is preliminary data.</text>
</comment>
<dbReference type="PANTHER" id="PTHR24410">
    <property type="entry name" value="HL07962P-RELATED"/>
    <property type="match status" value="1"/>
</dbReference>
<dbReference type="InterPro" id="IPR051481">
    <property type="entry name" value="BTB-POZ/Galectin-3-binding"/>
</dbReference>